<feature type="transmembrane region" description="Helical" evidence="1">
    <location>
        <begin position="98"/>
        <end position="118"/>
    </location>
</feature>
<organism evidence="2">
    <name type="scientific">Oikopleura dioica</name>
    <name type="common">Tunicate</name>
    <dbReference type="NCBI Taxonomy" id="34765"/>
    <lineage>
        <taxon>Eukaryota</taxon>
        <taxon>Metazoa</taxon>
        <taxon>Chordata</taxon>
        <taxon>Tunicata</taxon>
        <taxon>Appendicularia</taxon>
        <taxon>Copelata</taxon>
        <taxon>Oikopleuridae</taxon>
        <taxon>Oikopleura</taxon>
    </lineage>
</organism>
<sequence>MVIKLLRRSISGLPQLRVDGTRLVREPYPLYSKYTLLAGTATLAGFLAAGEYIYPQFPRHPYTELLKDVSYRGMLVTGSLTLAFPVLLVVYRRRSYWIYRGAPQYVATLVGLLAYFKYVELFPNELTGDIMAQAFGTTSAVTLSALLSPLAKDGWFMTAISSSLLVFTLTWALSKGYFHNIMYESKAAKWQRELEMKNLLIKNNIEGASSP</sequence>
<keyword evidence="1" id="KW-0472">Membrane</keyword>
<feature type="transmembrane region" description="Helical" evidence="1">
    <location>
        <begin position="154"/>
        <end position="173"/>
    </location>
</feature>
<feature type="transmembrane region" description="Helical" evidence="1">
    <location>
        <begin position="74"/>
        <end position="91"/>
    </location>
</feature>
<protein>
    <submittedName>
        <fullName evidence="2">Uncharacterized protein</fullName>
    </submittedName>
</protein>
<keyword evidence="1" id="KW-0812">Transmembrane</keyword>
<feature type="transmembrane region" description="Helical" evidence="1">
    <location>
        <begin position="34"/>
        <end position="54"/>
    </location>
</feature>
<dbReference type="InParanoid" id="E4XHJ8"/>
<evidence type="ECO:0000313" key="2">
    <source>
        <dbReference type="EMBL" id="CBY10146.1"/>
    </source>
</evidence>
<keyword evidence="1" id="KW-1133">Transmembrane helix</keyword>
<dbReference type="EMBL" id="FN653051">
    <property type="protein sequence ID" value="CBY10146.1"/>
    <property type="molecule type" value="Genomic_DNA"/>
</dbReference>
<reference evidence="2" key="1">
    <citation type="journal article" date="2010" name="Science">
        <title>Plasticity of animal genome architecture unmasked by rapid evolution of a pelagic tunicate.</title>
        <authorList>
            <person name="Denoeud F."/>
            <person name="Henriet S."/>
            <person name="Mungpakdee S."/>
            <person name="Aury J.M."/>
            <person name="Da Silva C."/>
            <person name="Brinkmann H."/>
            <person name="Mikhaleva J."/>
            <person name="Olsen L.C."/>
            <person name="Jubin C."/>
            <person name="Canestro C."/>
            <person name="Bouquet J.M."/>
            <person name="Danks G."/>
            <person name="Poulain J."/>
            <person name="Campsteijn C."/>
            <person name="Adamski M."/>
            <person name="Cross I."/>
            <person name="Yadetie F."/>
            <person name="Muffato M."/>
            <person name="Louis A."/>
            <person name="Butcher S."/>
            <person name="Tsagkogeorga G."/>
            <person name="Konrad A."/>
            <person name="Singh S."/>
            <person name="Jensen M.F."/>
            <person name="Cong E.H."/>
            <person name="Eikeseth-Otteraa H."/>
            <person name="Noel B."/>
            <person name="Anthouard V."/>
            <person name="Porcel B.M."/>
            <person name="Kachouri-Lafond R."/>
            <person name="Nishino A."/>
            <person name="Ugolini M."/>
            <person name="Chourrout P."/>
            <person name="Nishida H."/>
            <person name="Aasland R."/>
            <person name="Huzurbazar S."/>
            <person name="Westhof E."/>
            <person name="Delsuc F."/>
            <person name="Lehrach H."/>
            <person name="Reinhardt R."/>
            <person name="Weissenbach J."/>
            <person name="Roy S.W."/>
            <person name="Artiguenave F."/>
            <person name="Postlethwait J.H."/>
            <person name="Manak J.R."/>
            <person name="Thompson E.M."/>
            <person name="Jaillon O."/>
            <person name="Du Pasquier L."/>
            <person name="Boudinot P."/>
            <person name="Liberles D.A."/>
            <person name="Volff J.N."/>
            <person name="Philippe H."/>
            <person name="Lenhard B."/>
            <person name="Roest Crollius H."/>
            <person name="Wincker P."/>
            <person name="Chourrout D."/>
        </authorList>
    </citation>
    <scope>NUCLEOTIDE SEQUENCE [LARGE SCALE GENOMIC DNA]</scope>
</reference>
<dbReference type="Proteomes" id="UP000001307">
    <property type="component" value="Unassembled WGS sequence"/>
</dbReference>
<keyword evidence="3" id="KW-1185">Reference proteome</keyword>
<feature type="transmembrane region" description="Helical" evidence="1">
    <location>
        <begin position="130"/>
        <end position="147"/>
    </location>
</feature>
<evidence type="ECO:0000256" key="1">
    <source>
        <dbReference type="SAM" id="Phobius"/>
    </source>
</evidence>
<dbReference type="AlphaFoldDB" id="E4XHJ8"/>
<evidence type="ECO:0000313" key="3">
    <source>
        <dbReference type="Proteomes" id="UP000001307"/>
    </source>
</evidence>
<name>E4XHJ8_OIKDI</name>
<gene>
    <name evidence="2" type="ORF">GSOID_T00010976001</name>
</gene>
<accession>E4XHJ8</accession>
<proteinExistence type="predicted"/>